<keyword evidence="1" id="KW-0560">Oxidoreductase</keyword>
<organism evidence="4 5">
    <name type="scientific">Petrotoga olearia DSM 13574</name>
    <dbReference type="NCBI Taxonomy" id="1122955"/>
    <lineage>
        <taxon>Bacteria</taxon>
        <taxon>Thermotogati</taxon>
        <taxon>Thermotogota</taxon>
        <taxon>Thermotogae</taxon>
        <taxon>Petrotogales</taxon>
        <taxon>Petrotogaceae</taxon>
        <taxon>Petrotoga</taxon>
    </lineage>
</organism>
<dbReference type="PANTHER" id="PTHR32154:SF20">
    <property type="entry name" value="2-OXOGLUTARATE OXIDOREDUCTASE SUBUNIT KORA"/>
    <property type="match status" value="1"/>
</dbReference>
<reference evidence="4 5" key="1">
    <citation type="submission" date="2013-12" db="EMBL/GenBank/DDBJ databases">
        <title>Comparative genomics of Petrotoga isolates.</title>
        <authorList>
            <person name="Nesbo C.L."/>
            <person name="Charchuk R."/>
            <person name="Chow K."/>
        </authorList>
    </citation>
    <scope>NUCLEOTIDE SEQUENCE [LARGE SCALE GENOMIC DNA]</scope>
    <source>
        <strain evidence="4 5">DSM 13574</strain>
    </source>
</reference>
<dbReference type="Pfam" id="PF01855">
    <property type="entry name" value="POR_N"/>
    <property type="match status" value="1"/>
</dbReference>
<feature type="domain" description="Pyruvate/ketoisovalerate oxidoreductase catalytic" evidence="2">
    <location>
        <begin position="17"/>
        <end position="174"/>
    </location>
</feature>
<dbReference type="Proteomes" id="UP000236434">
    <property type="component" value="Unassembled WGS sequence"/>
</dbReference>
<evidence type="ECO:0000259" key="3">
    <source>
        <dbReference type="Pfam" id="PF01855"/>
    </source>
</evidence>
<dbReference type="EMBL" id="AZRL01000020">
    <property type="protein sequence ID" value="PNR95670.1"/>
    <property type="molecule type" value="Genomic_DNA"/>
</dbReference>
<dbReference type="RefSeq" id="WP_103067315.1">
    <property type="nucleotide sequence ID" value="NZ_AZRL01000020.1"/>
</dbReference>
<feature type="domain" description="Pyruvate flavodoxin/ferredoxin oxidoreductase pyrimidine binding" evidence="3">
    <location>
        <begin position="211"/>
        <end position="446"/>
    </location>
</feature>
<dbReference type="SUPFAM" id="SSF52922">
    <property type="entry name" value="TK C-terminal domain-like"/>
    <property type="match status" value="1"/>
</dbReference>
<sequence>MNKTIKEDVSIVLSGEAGQGIQTIERLLTFILKREGYYVFATKEYMSRVRGGSNSTEIRVSSKPVKSYVDKIDILIPLTKSSVEHLGDRVNEDTLIIADNDSLKLENKNLFNVPILSIAKEIGNEIYANIVAVGVILGLFKINIKTIEEYLRERFGDKGEKIVSDNIKAASEGYKLGKDFSENGEIKIEISANETLKDDLLISGTDAVSLGALAGNCDSIFAYPMTPGSGVLVDLADFSKNFDILVEQAEDEIAAINMAIGGWYAGARSMVTTSDGGFALMEEGLSLAGMIESPLVIHLAQRPGPATGLPTRTAQEGLNLAIHAGHGEFPRLVFAPGNLEQAFYLTQKAFNIADKYQIPVFILTDQFFVDSYYNVKKLDLSKIENKKYFVETAEDYKRYDLSKAENGVSPRGIPNFGKGLVIVDSDEHDEEGHLTEDLDIRIKMVEKRLQKYDALKDDFVSPEFFGNENYKYLVVCWGSNYNVVKEAIENIDNKDLAMLHFSQVFPFPENAVEFLVKAEKIIDVENNATGQFAKLIRAETGIKIDSKILKFNGMPFSVEELTAKIREELQ</sequence>
<dbReference type="GO" id="GO:0006979">
    <property type="term" value="P:response to oxidative stress"/>
    <property type="evidence" value="ECO:0007669"/>
    <property type="project" value="TreeGrafter"/>
</dbReference>
<dbReference type="Gene3D" id="3.40.920.10">
    <property type="entry name" value="Pyruvate-ferredoxin oxidoreductase, PFOR, domain III"/>
    <property type="match status" value="1"/>
</dbReference>
<dbReference type="PANTHER" id="PTHR32154">
    <property type="entry name" value="PYRUVATE-FLAVODOXIN OXIDOREDUCTASE-RELATED"/>
    <property type="match status" value="1"/>
</dbReference>
<proteinExistence type="predicted"/>
<comment type="caution">
    <text evidence="4">The sequence shown here is derived from an EMBL/GenBank/DDBJ whole genome shotgun (WGS) entry which is preliminary data.</text>
</comment>
<evidence type="ECO:0000313" key="5">
    <source>
        <dbReference type="Proteomes" id="UP000236434"/>
    </source>
</evidence>
<dbReference type="Gene3D" id="3.40.50.970">
    <property type="match status" value="1"/>
</dbReference>
<dbReference type="GO" id="GO:0016903">
    <property type="term" value="F:oxidoreductase activity, acting on the aldehyde or oxo group of donors"/>
    <property type="evidence" value="ECO:0007669"/>
    <property type="project" value="InterPro"/>
</dbReference>
<dbReference type="OrthoDB" id="9794954at2"/>
<dbReference type="FunFam" id="3.40.50.920:FF:000009">
    <property type="entry name" value="2-oxoglutarate ferredoxin oxidoreductase subunit alpha"/>
    <property type="match status" value="1"/>
</dbReference>
<name>A0A2K1NYT2_9BACT</name>
<evidence type="ECO:0000256" key="1">
    <source>
        <dbReference type="ARBA" id="ARBA00023002"/>
    </source>
</evidence>
<evidence type="ECO:0000313" key="4">
    <source>
        <dbReference type="EMBL" id="PNR95670.1"/>
    </source>
</evidence>
<dbReference type="InterPro" id="IPR019752">
    <property type="entry name" value="Pyrv/ketoisovalerate_OxRed_cat"/>
</dbReference>
<protein>
    <submittedName>
        <fullName evidence="4">2-oxoacid:ferredoxin oxidoreductase subunit alpha</fullName>
    </submittedName>
</protein>
<evidence type="ECO:0000259" key="2">
    <source>
        <dbReference type="Pfam" id="PF01558"/>
    </source>
</evidence>
<dbReference type="InterPro" id="IPR022367">
    <property type="entry name" value="2-oxoacid/accept_OxRdtase_asu"/>
</dbReference>
<dbReference type="SUPFAM" id="SSF53323">
    <property type="entry name" value="Pyruvate-ferredoxin oxidoreductase, PFOR, domain III"/>
    <property type="match status" value="1"/>
</dbReference>
<gene>
    <name evidence="4" type="ORF">X929_07235</name>
</gene>
<dbReference type="InterPro" id="IPR009014">
    <property type="entry name" value="Transketo_C/PFOR_II"/>
</dbReference>
<dbReference type="InterPro" id="IPR050722">
    <property type="entry name" value="Pyruvate:ferred/Flavod_OxRd"/>
</dbReference>
<dbReference type="NCBIfam" id="TIGR03710">
    <property type="entry name" value="OAFO_sf"/>
    <property type="match status" value="1"/>
</dbReference>
<dbReference type="AlphaFoldDB" id="A0A2K1NYT2"/>
<dbReference type="CDD" id="cd07034">
    <property type="entry name" value="TPP_PYR_PFOR_IOR-alpha_like"/>
    <property type="match status" value="1"/>
</dbReference>
<accession>A0A2K1NYT2</accession>
<dbReference type="SUPFAM" id="SSF52518">
    <property type="entry name" value="Thiamin diphosphate-binding fold (THDP-binding)"/>
    <property type="match status" value="1"/>
</dbReference>
<dbReference type="Pfam" id="PF01558">
    <property type="entry name" value="POR"/>
    <property type="match status" value="1"/>
</dbReference>
<dbReference type="InterPro" id="IPR002869">
    <property type="entry name" value="Pyrv_flavodox_OxRed_cen"/>
</dbReference>
<dbReference type="InterPro" id="IPR002880">
    <property type="entry name" value="Pyrv_Fd/Flavodoxin_OxRdtase_N"/>
</dbReference>
<dbReference type="FunFam" id="3.40.50.970:FF:000022">
    <property type="entry name" value="2-oxoglutarate ferredoxin oxidoreductase alpha subunit"/>
    <property type="match status" value="1"/>
</dbReference>
<dbReference type="InterPro" id="IPR029061">
    <property type="entry name" value="THDP-binding"/>
</dbReference>
<dbReference type="Gene3D" id="3.40.50.920">
    <property type="match status" value="1"/>
</dbReference>